<gene>
    <name evidence="10" type="ORF">J2S15_003360</name>
</gene>
<dbReference type="PANTHER" id="PTHR30413">
    <property type="entry name" value="INNER MEMBRANE TRANSPORT PERMEASE"/>
    <property type="match status" value="1"/>
</dbReference>
<evidence type="ECO:0000256" key="4">
    <source>
        <dbReference type="ARBA" id="ARBA00022475"/>
    </source>
</evidence>
<keyword evidence="3 8" id="KW-0813">Transport</keyword>
<dbReference type="Proteomes" id="UP001230220">
    <property type="component" value="Unassembled WGS sequence"/>
</dbReference>
<evidence type="ECO:0000313" key="11">
    <source>
        <dbReference type="Proteomes" id="UP001230220"/>
    </source>
</evidence>
<comment type="similarity">
    <text evidence="2 8">Belongs to the ABC-2 integral membrane protein family.</text>
</comment>
<evidence type="ECO:0000256" key="6">
    <source>
        <dbReference type="ARBA" id="ARBA00022989"/>
    </source>
</evidence>
<dbReference type="InterPro" id="IPR047817">
    <property type="entry name" value="ABC2_TM_bact-type"/>
</dbReference>
<evidence type="ECO:0000256" key="5">
    <source>
        <dbReference type="ARBA" id="ARBA00022692"/>
    </source>
</evidence>
<keyword evidence="6 8" id="KW-1133">Transmembrane helix</keyword>
<sequence>MKSVFFVLKENIVNFHRTLSIAKYELIADMRDSKLGIVWNVLNPLIQITTYWFVFGIILNRNRAVGMSPNGYGISYLPWMVVGISVWFFINPCIVKGCNSIFSKRKIISKMKFPVSILPATVVMKELFSHIFMVALVLVILVLRGHKPDLMWFQIIYYMFCAVCFTISLGMITSVLNMFSRDVKKLISACMRMLMYLTPILWEFKNLGADFAPYKTLMKLNPLYYIVEGYRGSIFFHDSFLNHPAQTAFFWGVVIFLFTVGSILMYRFKHKFIDML</sequence>
<evidence type="ECO:0000256" key="7">
    <source>
        <dbReference type="ARBA" id="ARBA00023136"/>
    </source>
</evidence>
<evidence type="ECO:0000313" key="10">
    <source>
        <dbReference type="EMBL" id="MDQ0362606.1"/>
    </source>
</evidence>
<evidence type="ECO:0000256" key="2">
    <source>
        <dbReference type="ARBA" id="ARBA00007783"/>
    </source>
</evidence>
<dbReference type="RefSeq" id="WP_307410366.1">
    <property type="nucleotide sequence ID" value="NZ_JAUSUR010000007.1"/>
</dbReference>
<keyword evidence="7 8" id="KW-0472">Membrane</keyword>
<evidence type="ECO:0000256" key="8">
    <source>
        <dbReference type="RuleBase" id="RU361157"/>
    </source>
</evidence>
<feature type="transmembrane region" description="Helical" evidence="8">
    <location>
        <begin position="248"/>
        <end position="266"/>
    </location>
</feature>
<evidence type="ECO:0000256" key="1">
    <source>
        <dbReference type="ARBA" id="ARBA00004651"/>
    </source>
</evidence>
<comment type="subcellular location">
    <subcellularLocation>
        <location evidence="1 8">Cell membrane</location>
        <topology evidence="1 8">Multi-pass membrane protein</topology>
    </subcellularLocation>
</comment>
<keyword evidence="11" id="KW-1185">Reference proteome</keyword>
<feature type="transmembrane region" description="Helical" evidence="8">
    <location>
        <begin position="123"/>
        <end position="143"/>
    </location>
</feature>
<dbReference type="PANTHER" id="PTHR30413:SF10">
    <property type="entry name" value="CAPSULE POLYSACCHARIDE EXPORT INNER-MEMBRANE PROTEIN CTRC"/>
    <property type="match status" value="1"/>
</dbReference>
<dbReference type="EMBL" id="JAUSUR010000007">
    <property type="protein sequence ID" value="MDQ0362606.1"/>
    <property type="molecule type" value="Genomic_DNA"/>
</dbReference>
<organism evidence="10 11">
    <name type="scientific">Breznakia pachnodae</name>
    <dbReference type="NCBI Taxonomy" id="265178"/>
    <lineage>
        <taxon>Bacteria</taxon>
        <taxon>Bacillati</taxon>
        <taxon>Bacillota</taxon>
        <taxon>Erysipelotrichia</taxon>
        <taxon>Erysipelotrichales</taxon>
        <taxon>Erysipelotrichaceae</taxon>
        <taxon>Breznakia</taxon>
    </lineage>
</organism>
<reference evidence="10 11" key="1">
    <citation type="submission" date="2023-07" db="EMBL/GenBank/DDBJ databases">
        <title>Genomic Encyclopedia of Type Strains, Phase IV (KMG-IV): sequencing the most valuable type-strain genomes for metagenomic binning, comparative biology and taxonomic classification.</title>
        <authorList>
            <person name="Goeker M."/>
        </authorList>
    </citation>
    <scope>NUCLEOTIDE SEQUENCE [LARGE SCALE GENOMIC DNA]</scope>
    <source>
        <strain evidence="10 11">DSM 16784</strain>
    </source>
</reference>
<comment type="caution">
    <text evidence="8">Lacks conserved residue(s) required for the propagation of feature annotation.</text>
</comment>
<dbReference type="PROSITE" id="PS51012">
    <property type="entry name" value="ABC_TM2"/>
    <property type="match status" value="1"/>
</dbReference>
<protein>
    <recommendedName>
        <fullName evidence="8">Transport permease protein</fullName>
    </recommendedName>
</protein>
<proteinExistence type="inferred from homology"/>
<keyword evidence="4 8" id="KW-1003">Cell membrane</keyword>
<accession>A0ABU0E705</accession>
<keyword evidence="5 8" id="KW-0812">Transmembrane</keyword>
<feature type="transmembrane region" description="Helical" evidence="8">
    <location>
        <begin position="155"/>
        <end position="179"/>
    </location>
</feature>
<evidence type="ECO:0000259" key="9">
    <source>
        <dbReference type="PROSITE" id="PS51012"/>
    </source>
</evidence>
<feature type="domain" description="ABC transmembrane type-2" evidence="9">
    <location>
        <begin position="35"/>
        <end position="268"/>
    </location>
</feature>
<comment type="caution">
    <text evidence="10">The sequence shown here is derived from an EMBL/GenBank/DDBJ whole genome shotgun (WGS) entry which is preliminary data.</text>
</comment>
<evidence type="ECO:0000256" key="3">
    <source>
        <dbReference type="ARBA" id="ARBA00022448"/>
    </source>
</evidence>
<dbReference type="Pfam" id="PF01061">
    <property type="entry name" value="ABC2_membrane"/>
    <property type="match status" value="1"/>
</dbReference>
<dbReference type="InterPro" id="IPR013525">
    <property type="entry name" value="ABC2_TM"/>
</dbReference>
<feature type="transmembrane region" description="Helical" evidence="8">
    <location>
        <begin position="79"/>
        <end position="102"/>
    </location>
</feature>
<name>A0ABU0E705_9FIRM</name>
<feature type="transmembrane region" description="Helical" evidence="8">
    <location>
        <begin position="37"/>
        <end position="59"/>
    </location>
</feature>